<dbReference type="SMART" id="SM00479">
    <property type="entry name" value="EXOIII"/>
    <property type="match status" value="1"/>
</dbReference>
<dbReference type="PANTHER" id="PTHR30231:SF41">
    <property type="entry name" value="DNA POLYMERASE III SUBUNIT EPSILON"/>
    <property type="match status" value="1"/>
</dbReference>
<organism evidence="2">
    <name type="scientific">viral metagenome</name>
    <dbReference type="NCBI Taxonomy" id="1070528"/>
    <lineage>
        <taxon>unclassified sequences</taxon>
        <taxon>metagenomes</taxon>
        <taxon>organismal metagenomes</taxon>
    </lineage>
</organism>
<dbReference type="InterPro" id="IPR013520">
    <property type="entry name" value="Ribonucl_H"/>
</dbReference>
<dbReference type="EMBL" id="MN740281">
    <property type="protein sequence ID" value="QHT97571.1"/>
    <property type="molecule type" value="Genomic_DNA"/>
</dbReference>
<dbReference type="GO" id="GO:0045004">
    <property type="term" value="P:DNA replication proofreading"/>
    <property type="evidence" value="ECO:0007669"/>
    <property type="project" value="TreeGrafter"/>
</dbReference>
<feature type="domain" description="Exonuclease" evidence="1">
    <location>
        <begin position="13"/>
        <end position="182"/>
    </location>
</feature>
<dbReference type="CDD" id="cd06127">
    <property type="entry name" value="DEDDh"/>
    <property type="match status" value="1"/>
</dbReference>
<dbReference type="FunFam" id="3.30.420.10:FF:000045">
    <property type="entry name" value="3'-5' exonuclease DinG"/>
    <property type="match status" value="1"/>
</dbReference>
<reference evidence="2" key="1">
    <citation type="journal article" date="2020" name="Nature">
        <title>Giant virus diversity and host interactions through global metagenomics.</title>
        <authorList>
            <person name="Schulz F."/>
            <person name="Roux S."/>
            <person name="Paez-Espino D."/>
            <person name="Jungbluth S."/>
            <person name="Walsh D.A."/>
            <person name="Denef V.J."/>
            <person name="McMahon K.D."/>
            <person name="Konstantinidis K.T."/>
            <person name="Eloe-Fadrosh E.A."/>
            <person name="Kyrpides N.C."/>
            <person name="Woyke T."/>
        </authorList>
    </citation>
    <scope>NUCLEOTIDE SEQUENCE</scope>
    <source>
        <strain evidence="2">GVMAG-M-3300025138-11</strain>
    </source>
</reference>
<dbReference type="InterPro" id="IPR036397">
    <property type="entry name" value="RNaseH_sf"/>
</dbReference>
<protein>
    <recommendedName>
        <fullName evidence="1">Exonuclease domain-containing protein</fullName>
    </recommendedName>
</protein>
<dbReference type="Gene3D" id="3.30.420.10">
    <property type="entry name" value="Ribonuclease H-like superfamily/Ribonuclease H"/>
    <property type="match status" value="1"/>
</dbReference>
<dbReference type="GO" id="GO:0008408">
    <property type="term" value="F:3'-5' exonuclease activity"/>
    <property type="evidence" value="ECO:0007669"/>
    <property type="project" value="TreeGrafter"/>
</dbReference>
<accession>A0A6C0IW97</accession>
<evidence type="ECO:0000259" key="1">
    <source>
        <dbReference type="SMART" id="SM00479"/>
    </source>
</evidence>
<dbReference type="Pfam" id="PF00929">
    <property type="entry name" value="RNase_T"/>
    <property type="match status" value="1"/>
</dbReference>
<dbReference type="SUPFAM" id="SSF53098">
    <property type="entry name" value="Ribonuclease H-like"/>
    <property type="match status" value="1"/>
</dbReference>
<dbReference type="GO" id="GO:0005829">
    <property type="term" value="C:cytosol"/>
    <property type="evidence" value="ECO:0007669"/>
    <property type="project" value="TreeGrafter"/>
</dbReference>
<dbReference type="PANTHER" id="PTHR30231">
    <property type="entry name" value="DNA POLYMERASE III SUBUNIT EPSILON"/>
    <property type="match status" value="1"/>
</dbReference>
<sequence>MLTRSQIKKSPSRYIVYDFETTGFNPYYDEIIEIGAIDNYGNQFNVLLNTKLILSDKIVDLTGITNMMLESKGLKHYLGLEKFLNFINLYDSKKIYLIAHNNDAFDYLFLKNALQKNNLTQPECKYIDSYRLSQLVLPEIKYHSLKSLGKYFNIINKNAHRALDDCIVLIKLFEICLTFFKQKFNSKDLNIIIEKINNPHV</sequence>
<evidence type="ECO:0000313" key="2">
    <source>
        <dbReference type="EMBL" id="QHT97571.1"/>
    </source>
</evidence>
<proteinExistence type="predicted"/>
<dbReference type="AlphaFoldDB" id="A0A6C0IW97"/>
<name>A0A6C0IW97_9ZZZZ</name>
<dbReference type="GO" id="GO:0003676">
    <property type="term" value="F:nucleic acid binding"/>
    <property type="evidence" value="ECO:0007669"/>
    <property type="project" value="InterPro"/>
</dbReference>
<dbReference type="InterPro" id="IPR012337">
    <property type="entry name" value="RNaseH-like_sf"/>
</dbReference>